<keyword evidence="4" id="KW-0409">Iron storage</keyword>
<dbReference type="PROSITE" id="PS50810">
    <property type="entry name" value="FRATAXIN_2"/>
    <property type="match status" value="1"/>
</dbReference>
<comment type="catalytic activity">
    <reaction evidence="12">
        <text>4 Fe(2+) + O2 + 4 H(+) = 4 Fe(3+) + 2 H2O</text>
        <dbReference type="Rhea" id="RHEA:11148"/>
        <dbReference type="ChEBI" id="CHEBI:15377"/>
        <dbReference type="ChEBI" id="CHEBI:15378"/>
        <dbReference type="ChEBI" id="CHEBI:15379"/>
        <dbReference type="ChEBI" id="CHEBI:29033"/>
        <dbReference type="ChEBI" id="CHEBI:29034"/>
        <dbReference type="EC" id="1.16.3.1"/>
    </reaction>
</comment>
<evidence type="ECO:0000256" key="7">
    <source>
        <dbReference type="ARBA" id="ARBA00022946"/>
    </source>
</evidence>
<keyword evidence="5" id="KW-0813">Transport</keyword>
<reference evidence="13 14" key="1">
    <citation type="submission" date="2024-08" db="EMBL/GenBank/DDBJ databases">
        <title>Gnathostoma spinigerum genome.</title>
        <authorList>
            <person name="Gonzalez-Bertolin B."/>
            <person name="Monzon S."/>
            <person name="Zaballos A."/>
            <person name="Jimenez P."/>
            <person name="Dekumyoy P."/>
            <person name="Varona S."/>
            <person name="Cuesta I."/>
            <person name="Sumanam S."/>
            <person name="Adisakwattana P."/>
            <person name="Gasser R.B."/>
            <person name="Hernandez-Gonzalez A."/>
            <person name="Young N.D."/>
            <person name="Perteguer M.J."/>
        </authorList>
    </citation>
    <scope>NUCLEOTIDE SEQUENCE [LARGE SCALE GENOMIC DNA]</scope>
    <source>
        <strain evidence="13">AL3</strain>
        <tissue evidence="13">Liver</tissue>
    </source>
</reference>
<dbReference type="AlphaFoldDB" id="A0ABD6EH39"/>
<dbReference type="PANTHER" id="PTHR16821">
    <property type="entry name" value="FRATAXIN"/>
    <property type="match status" value="1"/>
</dbReference>
<keyword evidence="9" id="KW-0408">Iron</keyword>
<evidence type="ECO:0000256" key="1">
    <source>
        <dbReference type="ARBA" id="ARBA00004173"/>
    </source>
</evidence>
<evidence type="ECO:0000256" key="6">
    <source>
        <dbReference type="ARBA" id="ARBA00022496"/>
    </source>
</evidence>
<dbReference type="CDD" id="cd00503">
    <property type="entry name" value="Frataxin"/>
    <property type="match status" value="1"/>
</dbReference>
<proteinExistence type="inferred from homology"/>
<dbReference type="GO" id="GO:0004322">
    <property type="term" value="F:ferroxidase activity"/>
    <property type="evidence" value="ECO:0007669"/>
    <property type="project" value="UniProtKB-EC"/>
</dbReference>
<name>A0ABD6EH39_9BILA</name>
<organism evidence="13 14">
    <name type="scientific">Gnathostoma spinigerum</name>
    <dbReference type="NCBI Taxonomy" id="75299"/>
    <lineage>
        <taxon>Eukaryota</taxon>
        <taxon>Metazoa</taxon>
        <taxon>Ecdysozoa</taxon>
        <taxon>Nematoda</taxon>
        <taxon>Chromadorea</taxon>
        <taxon>Rhabditida</taxon>
        <taxon>Spirurina</taxon>
        <taxon>Gnathostomatomorpha</taxon>
        <taxon>Gnathostomatoidea</taxon>
        <taxon>Gnathostomatidae</taxon>
        <taxon>Gnathostoma</taxon>
    </lineage>
</organism>
<dbReference type="GO" id="GO:0006879">
    <property type="term" value="P:intracellular iron ion homeostasis"/>
    <property type="evidence" value="ECO:0007669"/>
    <property type="project" value="UniProtKB-KW"/>
</dbReference>
<dbReference type="PROSITE" id="PS51257">
    <property type="entry name" value="PROKAR_LIPOPROTEIN"/>
    <property type="match status" value="1"/>
</dbReference>
<evidence type="ECO:0000313" key="13">
    <source>
        <dbReference type="EMBL" id="MFH4976654.1"/>
    </source>
</evidence>
<evidence type="ECO:0000256" key="11">
    <source>
        <dbReference type="ARBA" id="ARBA00023128"/>
    </source>
</evidence>
<keyword evidence="8" id="KW-0560">Oxidoreductase</keyword>
<dbReference type="Gene3D" id="3.30.920.10">
    <property type="entry name" value="Frataxin/CyaY"/>
    <property type="match status" value="1"/>
</dbReference>
<protein>
    <recommendedName>
        <fullName evidence="3">ferroxidase</fullName>
        <ecNumber evidence="3">1.16.3.1</ecNumber>
    </recommendedName>
</protein>
<dbReference type="PRINTS" id="PR00904">
    <property type="entry name" value="FRATAXIN"/>
</dbReference>
<keyword evidence="10" id="KW-0406">Ion transport</keyword>
<evidence type="ECO:0000313" key="14">
    <source>
        <dbReference type="Proteomes" id="UP001608902"/>
    </source>
</evidence>
<sequence length="162" mass="18720">MPFLRLTIAQKSMLQHYIPLVFGCLRSNPTLYRPLLMKSFRCCSTIPETEYDRKADGVLAGLAEYFDSFPDWLKCDKDFDVSCSMGVLTVNVGKRVGVYVINKQTPNRQIWLSSPMSGPKRYDIVGEKWIYSHDGKSLDALLNEEFRNIFCCDEIDFSKHMR</sequence>
<dbReference type="NCBIfam" id="TIGR03421">
    <property type="entry name" value="FeS_CyaY"/>
    <property type="match status" value="1"/>
</dbReference>
<dbReference type="PANTHER" id="PTHR16821:SF2">
    <property type="entry name" value="FRATAXIN, MITOCHONDRIAL"/>
    <property type="match status" value="1"/>
</dbReference>
<dbReference type="InterPro" id="IPR036524">
    <property type="entry name" value="Frataxin/CyaY_sf"/>
</dbReference>
<dbReference type="EC" id="1.16.3.1" evidence="3"/>
<evidence type="ECO:0000256" key="4">
    <source>
        <dbReference type="ARBA" id="ARBA00022434"/>
    </source>
</evidence>
<dbReference type="PROSITE" id="PS01344">
    <property type="entry name" value="FRATAXIN_1"/>
    <property type="match status" value="1"/>
</dbReference>
<comment type="caution">
    <text evidence="13">The sequence shown here is derived from an EMBL/GenBank/DDBJ whole genome shotgun (WGS) entry which is preliminary data.</text>
</comment>
<evidence type="ECO:0000256" key="9">
    <source>
        <dbReference type="ARBA" id="ARBA00023004"/>
    </source>
</evidence>
<evidence type="ECO:0000256" key="12">
    <source>
        <dbReference type="ARBA" id="ARBA00047990"/>
    </source>
</evidence>
<comment type="similarity">
    <text evidence="2">Belongs to the frataxin family.</text>
</comment>
<evidence type="ECO:0000256" key="5">
    <source>
        <dbReference type="ARBA" id="ARBA00022448"/>
    </source>
</evidence>
<keyword evidence="14" id="KW-1185">Reference proteome</keyword>
<comment type="subcellular location">
    <subcellularLocation>
        <location evidence="1">Mitochondrion</location>
    </subcellularLocation>
</comment>
<gene>
    <name evidence="13" type="ORF">AB6A40_003363</name>
</gene>
<dbReference type="SUPFAM" id="SSF55387">
    <property type="entry name" value="Frataxin/Nqo15-like"/>
    <property type="match status" value="1"/>
</dbReference>
<keyword evidence="6" id="KW-0410">Iron transport</keyword>
<evidence type="ECO:0000256" key="10">
    <source>
        <dbReference type="ARBA" id="ARBA00023065"/>
    </source>
</evidence>
<dbReference type="NCBIfam" id="TIGR03422">
    <property type="entry name" value="mito_frataxin"/>
    <property type="match status" value="1"/>
</dbReference>
<dbReference type="EMBL" id="JBGFUD010001707">
    <property type="protein sequence ID" value="MFH4976654.1"/>
    <property type="molecule type" value="Genomic_DNA"/>
</dbReference>
<dbReference type="InterPro" id="IPR020895">
    <property type="entry name" value="Frataxin_CS"/>
</dbReference>
<dbReference type="GO" id="GO:0006826">
    <property type="term" value="P:iron ion transport"/>
    <property type="evidence" value="ECO:0007669"/>
    <property type="project" value="UniProtKB-KW"/>
</dbReference>
<keyword evidence="11" id="KW-0496">Mitochondrion</keyword>
<evidence type="ECO:0000256" key="3">
    <source>
        <dbReference type="ARBA" id="ARBA00013107"/>
    </source>
</evidence>
<evidence type="ECO:0000256" key="8">
    <source>
        <dbReference type="ARBA" id="ARBA00023002"/>
    </source>
</evidence>
<dbReference type="Pfam" id="PF01491">
    <property type="entry name" value="Frataxin_Cyay"/>
    <property type="match status" value="1"/>
</dbReference>
<evidence type="ECO:0000256" key="2">
    <source>
        <dbReference type="ARBA" id="ARBA00008183"/>
    </source>
</evidence>
<dbReference type="GO" id="GO:0005739">
    <property type="term" value="C:mitochondrion"/>
    <property type="evidence" value="ECO:0007669"/>
    <property type="project" value="UniProtKB-SubCell"/>
</dbReference>
<dbReference type="Proteomes" id="UP001608902">
    <property type="component" value="Unassembled WGS sequence"/>
</dbReference>
<dbReference type="SMART" id="SM01219">
    <property type="entry name" value="Frataxin_Cyay"/>
    <property type="match status" value="1"/>
</dbReference>
<accession>A0ABD6EH39</accession>
<dbReference type="InterPro" id="IPR017789">
    <property type="entry name" value="Frataxin"/>
</dbReference>
<keyword evidence="7" id="KW-0809">Transit peptide</keyword>
<dbReference type="InterPro" id="IPR002908">
    <property type="entry name" value="Frataxin/CyaY"/>
</dbReference>